<dbReference type="HOGENOM" id="CLU_2251753_0_0_1"/>
<proteinExistence type="predicted"/>
<keyword evidence="3" id="KW-1185">Reference proteome</keyword>
<evidence type="ECO:0000313" key="3">
    <source>
        <dbReference type="Proteomes" id="UP000054279"/>
    </source>
</evidence>
<dbReference type="AlphaFoldDB" id="A0A0C9U095"/>
<dbReference type="EMBL" id="KN838343">
    <property type="protein sequence ID" value="KIJ22367.1"/>
    <property type="molecule type" value="Genomic_DNA"/>
</dbReference>
<evidence type="ECO:0000313" key="1">
    <source>
        <dbReference type="EMBL" id="KIJ22367.1"/>
    </source>
</evidence>
<dbReference type="EMBL" id="KN838230">
    <property type="protein sequence ID" value="KIJ22446.1"/>
    <property type="molecule type" value="Genomic_DNA"/>
</dbReference>
<gene>
    <name evidence="2" type="ORF">M422DRAFT_277115</name>
    <name evidence="1" type="ORF">M422DRAFT_277231</name>
</gene>
<accession>A0A0C9U095</accession>
<protein>
    <submittedName>
        <fullName evidence="1">Uncharacterized protein</fullName>
    </submittedName>
</protein>
<sequence length="104" mass="11513">MSLEGAIRKPTHPTADNLNEAWNNNIDSPLWFHCVLIASDRHTVDTYGEESNVQRPLDRVHCGPPSHSELLVYVGGVLMFAEHVVRLLYSGSCRSCVDLPSDPG</sequence>
<name>A0A0C9U095_SPHS4</name>
<dbReference type="Proteomes" id="UP000054279">
    <property type="component" value="Unassembled WGS sequence"/>
</dbReference>
<reference evidence="1 3" key="1">
    <citation type="submission" date="2014-06" db="EMBL/GenBank/DDBJ databases">
        <title>Evolutionary Origins and Diversification of the Mycorrhizal Mutualists.</title>
        <authorList>
            <consortium name="DOE Joint Genome Institute"/>
            <consortium name="Mycorrhizal Genomics Consortium"/>
            <person name="Kohler A."/>
            <person name="Kuo A."/>
            <person name="Nagy L.G."/>
            <person name="Floudas D."/>
            <person name="Copeland A."/>
            <person name="Barry K.W."/>
            <person name="Cichocki N."/>
            <person name="Veneault-Fourrey C."/>
            <person name="LaButti K."/>
            <person name="Lindquist E.A."/>
            <person name="Lipzen A."/>
            <person name="Lundell T."/>
            <person name="Morin E."/>
            <person name="Murat C."/>
            <person name="Riley R."/>
            <person name="Ohm R."/>
            <person name="Sun H."/>
            <person name="Tunlid A."/>
            <person name="Henrissat B."/>
            <person name="Grigoriev I.V."/>
            <person name="Hibbett D.S."/>
            <person name="Martin F."/>
        </authorList>
    </citation>
    <scope>NUCLEOTIDE SEQUENCE [LARGE SCALE GENOMIC DNA]</scope>
    <source>
        <strain evidence="1 3">SS14</strain>
    </source>
</reference>
<organism evidence="1 3">
    <name type="scientific">Sphaerobolus stellatus (strain SS14)</name>
    <dbReference type="NCBI Taxonomy" id="990650"/>
    <lineage>
        <taxon>Eukaryota</taxon>
        <taxon>Fungi</taxon>
        <taxon>Dikarya</taxon>
        <taxon>Basidiomycota</taxon>
        <taxon>Agaricomycotina</taxon>
        <taxon>Agaricomycetes</taxon>
        <taxon>Phallomycetidae</taxon>
        <taxon>Geastrales</taxon>
        <taxon>Sphaerobolaceae</taxon>
        <taxon>Sphaerobolus</taxon>
    </lineage>
</organism>
<evidence type="ECO:0000313" key="2">
    <source>
        <dbReference type="EMBL" id="KIJ22446.1"/>
    </source>
</evidence>